<organism evidence="4 5">
    <name type="scientific">Enterococcus saccharolyticus subsp. saccharolyticus ATCC 43076</name>
    <dbReference type="NCBI Taxonomy" id="1139996"/>
    <lineage>
        <taxon>Bacteria</taxon>
        <taxon>Bacillati</taxon>
        <taxon>Bacillota</taxon>
        <taxon>Bacilli</taxon>
        <taxon>Lactobacillales</taxon>
        <taxon>Enterococcaceae</taxon>
        <taxon>Enterococcus</taxon>
    </lineage>
</organism>
<name>S0JBB1_9ENTE</name>
<dbReference type="HOGENOM" id="CLU_019602_18_5_9"/>
<dbReference type="SMART" id="SM00062">
    <property type="entry name" value="PBPb"/>
    <property type="match status" value="1"/>
</dbReference>
<evidence type="ECO:0000313" key="5">
    <source>
        <dbReference type="Proteomes" id="UP000014136"/>
    </source>
</evidence>
<dbReference type="SUPFAM" id="SSF53850">
    <property type="entry name" value="Periplasmic binding protein-like II"/>
    <property type="match status" value="1"/>
</dbReference>
<dbReference type="PANTHER" id="PTHR35936">
    <property type="entry name" value="MEMBRANE-BOUND LYTIC MUREIN TRANSGLYCOSYLASE F"/>
    <property type="match status" value="1"/>
</dbReference>
<sequence length="268" mass="29664">MKKSKWVTSGLLTATLFLLGACGGNSAASEEKGTTVKVGTGNDALPYAYLNENGELDGYDVAVLKAIDEKLTDYSFVLEGADFPTTLSNLESKKVDIAAYEYEINDERQEKFIYGDVGYSVWDTYIIFDPDKGETYDTFDDLAGKKIYVTTATNQAVMAEKYLSEHPDAFELIYGEYNNEQIVQALTSGAVDATLGPQYQLDNWNESFSTSLEKGSDPVHNSNAFLLFNKKADEKLIEAVNTSLQELIDDGTVKKLSEQYLKGDYVPK</sequence>
<feature type="chain" id="PRO_5004487910" description="Solute-binding protein family 3/N-terminal domain-containing protein" evidence="2">
    <location>
        <begin position="28"/>
        <end position="268"/>
    </location>
</feature>
<evidence type="ECO:0000256" key="2">
    <source>
        <dbReference type="SAM" id="SignalP"/>
    </source>
</evidence>
<dbReference type="Proteomes" id="UP000014136">
    <property type="component" value="Unassembled WGS sequence"/>
</dbReference>
<protein>
    <recommendedName>
        <fullName evidence="3">Solute-binding protein family 3/N-terminal domain-containing protein</fullName>
    </recommendedName>
</protein>
<dbReference type="PATRIC" id="fig|1139996.3.peg.888"/>
<dbReference type="PROSITE" id="PS51257">
    <property type="entry name" value="PROKAR_LIPOPROTEIN"/>
    <property type="match status" value="1"/>
</dbReference>
<dbReference type="Gene3D" id="3.40.190.10">
    <property type="entry name" value="Periplasmic binding protein-like II"/>
    <property type="match status" value="2"/>
</dbReference>
<feature type="signal peptide" evidence="2">
    <location>
        <begin position="1"/>
        <end position="27"/>
    </location>
</feature>
<proteinExistence type="predicted"/>
<reference evidence="4 5" key="1">
    <citation type="submission" date="2013-03" db="EMBL/GenBank/DDBJ databases">
        <title>The Genome Sequence of Enterococcus saccharolyticus ATCC_43076 (Illumina only assembly).</title>
        <authorList>
            <consortium name="The Broad Institute Genomics Platform"/>
            <consortium name="The Broad Institute Genome Sequencing Center for Infectious Disease"/>
            <person name="Earl A."/>
            <person name="Russ C."/>
            <person name="Gilmore M."/>
            <person name="Surin D."/>
            <person name="Walker B."/>
            <person name="Young S."/>
            <person name="Zeng Q."/>
            <person name="Gargeya S."/>
            <person name="Fitzgerald M."/>
            <person name="Haas B."/>
            <person name="Abouelleil A."/>
            <person name="Allen A.W."/>
            <person name="Alvarado L."/>
            <person name="Arachchi H.M."/>
            <person name="Berlin A.M."/>
            <person name="Chapman S.B."/>
            <person name="Gainer-Dewar J."/>
            <person name="Goldberg J."/>
            <person name="Griggs A."/>
            <person name="Gujja S."/>
            <person name="Hansen M."/>
            <person name="Howarth C."/>
            <person name="Imamovic A."/>
            <person name="Ireland A."/>
            <person name="Larimer J."/>
            <person name="McCowan C."/>
            <person name="Murphy C."/>
            <person name="Pearson M."/>
            <person name="Poon T.W."/>
            <person name="Priest M."/>
            <person name="Roberts A."/>
            <person name="Saif S."/>
            <person name="Shea T."/>
            <person name="Sisk P."/>
            <person name="Sykes S."/>
            <person name="Wortman J."/>
            <person name="Nusbaum C."/>
            <person name="Birren B."/>
        </authorList>
    </citation>
    <scope>NUCLEOTIDE SEQUENCE [LARGE SCALE GENOMIC DNA]</scope>
    <source>
        <strain evidence="4 5">ATCC 43076</strain>
    </source>
</reference>
<accession>S0JBB1</accession>
<dbReference type="RefSeq" id="WP_016174700.1">
    <property type="nucleotide sequence ID" value="NZ_KE136389.1"/>
</dbReference>
<keyword evidence="5" id="KW-1185">Reference proteome</keyword>
<dbReference type="EMBL" id="AHYT01000002">
    <property type="protein sequence ID" value="EOT30204.1"/>
    <property type="molecule type" value="Genomic_DNA"/>
</dbReference>
<dbReference type="OrthoDB" id="8613538at2"/>
<dbReference type="eggNOG" id="COG0834">
    <property type="taxonomic scope" value="Bacteria"/>
</dbReference>
<feature type="domain" description="Solute-binding protein family 3/N-terminal" evidence="3">
    <location>
        <begin position="35"/>
        <end position="264"/>
    </location>
</feature>
<comment type="caution">
    <text evidence="4">The sequence shown here is derived from an EMBL/GenBank/DDBJ whole genome shotgun (WGS) entry which is preliminary data.</text>
</comment>
<dbReference type="STRING" id="41997.RV16_GL000524"/>
<dbReference type="AlphaFoldDB" id="S0JBB1"/>
<evidence type="ECO:0000313" key="4">
    <source>
        <dbReference type="EMBL" id="EOT30204.1"/>
    </source>
</evidence>
<dbReference type="Pfam" id="PF00497">
    <property type="entry name" value="SBP_bac_3"/>
    <property type="match status" value="1"/>
</dbReference>
<dbReference type="InterPro" id="IPR001638">
    <property type="entry name" value="Solute-binding_3/MltF_N"/>
</dbReference>
<keyword evidence="1 2" id="KW-0732">Signal</keyword>
<evidence type="ECO:0000256" key="1">
    <source>
        <dbReference type="ARBA" id="ARBA00022729"/>
    </source>
</evidence>
<gene>
    <name evidence="4" type="ORF">OMQ_00900</name>
</gene>
<evidence type="ECO:0000259" key="3">
    <source>
        <dbReference type="SMART" id="SM00062"/>
    </source>
</evidence>
<dbReference type="PANTHER" id="PTHR35936:SF18">
    <property type="entry name" value="L-CYSTINE-BINDING PROTEIN TCYJ"/>
    <property type="match status" value="1"/>
</dbReference>